<dbReference type="PANTHER" id="PTHR35043:SF7">
    <property type="entry name" value="TRANSCRIPTION FACTOR DOMAIN-CONTAINING PROTEIN"/>
    <property type="match status" value="1"/>
</dbReference>
<dbReference type="Proteomes" id="UP000652219">
    <property type="component" value="Unassembled WGS sequence"/>
</dbReference>
<name>A0A8H6J134_9PEZI</name>
<sequence>MTAGWVPSPSTRGTWDIVLSCVVTLFACVYSVLHINIPMNPNNFAIFPTKVRWVVFAMLFPDTIVVMAYAQYSKAQKLQKQLRKLREDLPDLTKNFVAFIVQAEAGLCQNASAKTHQLSTHEKTNTFSPEPMTTSTSRLSTPYCLSHRTTCLNRLNGYSPPAMMAQFFTKGMVSPVDFRLGLAGHDEASDTSRNAVTTQLSLTREDLARLERVADHVYSLPAPFEPRIRRLPARDERTACSPASSGCSPGVSPSSAYRKVGTGKKKTGAAVVATWIVNVYGALHWQTADRAGQCPSFMESQLWYGAIVGCSVASMVNLGMRWMIEGRILKPVFVLVAVASFFSRLYLTGESFISLRSLPIGGLRKG</sequence>
<dbReference type="PANTHER" id="PTHR35043">
    <property type="entry name" value="TRANSCRIPTION FACTOR DOMAIN-CONTAINING PROTEIN"/>
    <property type="match status" value="1"/>
</dbReference>
<protein>
    <submittedName>
        <fullName evidence="3">Uncharacterized protein</fullName>
    </submittedName>
</protein>
<feature type="transmembrane region" description="Helical" evidence="2">
    <location>
        <begin position="332"/>
        <end position="349"/>
    </location>
</feature>
<comment type="caution">
    <text evidence="3">The sequence shown here is derived from an EMBL/GenBank/DDBJ whole genome shotgun (WGS) entry which is preliminary data.</text>
</comment>
<evidence type="ECO:0000313" key="3">
    <source>
        <dbReference type="EMBL" id="KAF6804569.1"/>
    </source>
</evidence>
<proteinExistence type="predicted"/>
<feature type="transmembrane region" description="Helical" evidence="2">
    <location>
        <begin position="53"/>
        <end position="72"/>
    </location>
</feature>
<dbReference type="AlphaFoldDB" id="A0A8H6J134"/>
<feature type="transmembrane region" description="Helical" evidence="2">
    <location>
        <begin position="302"/>
        <end position="320"/>
    </location>
</feature>
<gene>
    <name evidence="3" type="ORF">CSOJ01_10103</name>
</gene>
<keyword evidence="4" id="KW-1185">Reference proteome</keyword>
<feature type="region of interest" description="Disordered" evidence="1">
    <location>
        <begin position="119"/>
        <end position="139"/>
    </location>
</feature>
<keyword evidence="2" id="KW-1133">Transmembrane helix</keyword>
<accession>A0A8H6J134</accession>
<feature type="compositionally biased region" description="Polar residues" evidence="1">
    <location>
        <begin position="125"/>
        <end position="139"/>
    </location>
</feature>
<reference evidence="3 4" key="1">
    <citation type="journal article" date="2020" name="Phytopathology">
        <title>Genome Sequence Resources of Colletotrichum truncatum, C. plurivorum, C. musicola, and C. sojae: Four Species Pathogenic to Soybean (Glycine max).</title>
        <authorList>
            <person name="Rogerio F."/>
            <person name="Boufleur T.R."/>
            <person name="Ciampi-Guillardi M."/>
            <person name="Sukno S.A."/>
            <person name="Thon M.R."/>
            <person name="Massola Junior N.S."/>
            <person name="Baroncelli R."/>
        </authorList>
    </citation>
    <scope>NUCLEOTIDE SEQUENCE [LARGE SCALE GENOMIC DNA]</scope>
    <source>
        <strain evidence="3 4">LFN0009</strain>
    </source>
</reference>
<evidence type="ECO:0000256" key="2">
    <source>
        <dbReference type="SAM" id="Phobius"/>
    </source>
</evidence>
<evidence type="ECO:0000256" key="1">
    <source>
        <dbReference type="SAM" id="MobiDB-lite"/>
    </source>
</evidence>
<organism evidence="3 4">
    <name type="scientific">Colletotrichum sojae</name>
    <dbReference type="NCBI Taxonomy" id="2175907"/>
    <lineage>
        <taxon>Eukaryota</taxon>
        <taxon>Fungi</taxon>
        <taxon>Dikarya</taxon>
        <taxon>Ascomycota</taxon>
        <taxon>Pezizomycotina</taxon>
        <taxon>Sordariomycetes</taxon>
        <taxon>Hypocreomycetidae</taxon>
        <taxon>Glomerellales</taxon>
        <taxon>Glomerellaceae</taxon>
        <taxon>Colletotrichum</taxon>
        <taxon>Colletotrichum orchidearum species complex</taxon>
    </lineage>
</organism>
<keyword evidence="2" id="KW-0472">Membrane</keyword>
<keyword evidence="2" id="KW-0812">Transmembrane</keyword>
<dbReference type="EMBL" id="WIGN01000205">
    <property type="protein sequence ID" value="KAF6804569.1"/>
    <property type="molecule type" value="Genomic_DNA"/>
</dbReference>
<feature type="transmembrane region" description="Helical" evidence="2">
    <location>
        <begin position="15"/>
        <end position="33"/>
    </location>
</feature>
<evidence type="ECO:0000313" key="4">
    <source>
        <dbReference type="Proteomes" id="UP000652219"/>
    </source>
</evidence>